<gene>
    <name evidence="3" type="ORF">QCA50_000550</name>
</gene>
<proteinExistence type="predicted"/>
<dbReference type="Proteomes" id="UP001385951">
    <property type="component" value="Unassembled WGS sequence"/>
</dbReference>
<feature type="compositionally biased region" description="Pro residues" evidence="1">
    <location>
        <begin position="46"/>
        <end position="56"/>
    </location>
</feature>
<feature type="region of interest" description="Disordered" evidence="1">
    <location>
        <begin position="1"/>
        <end position="86"/>
    </location>
</feature>
<dbReference type="AlphaFoldDB" id="A0AAW0H039"/>
<dbReference type="PANTHER" id="PTHR35872:SF2">
    <property type="entry name" value="INTEGRAL MEMBRANE PROTEIN (AFU_ORTHOLOGUE AFUA_5G07110)"/>
    <property type="match status" value="1"/>
</dbReference>
<evidence type="ECO:0000313" key="4">
    <source>
        <dbReference type="Proteomes" id="UP001385951"/>
    </source>
</evidence>
<comment type="caution">
    <text evidence="3">The sequence shown here is derived from an EMBL/GenBank/DDBJ whole genome shotgun (WGS) entry which is preliminary data.</text>
</comment>
<dbReference type="Pfam" id="PF11204">
    <property type="entry name" value="DUF2985"/>
    <property type="match status" value="1"/>
</dbReference>
<feature type="transmembrane region" description="Helical" evidence="2">
    <location>
        <begin position="280"/>
        <end position="302"/>
    </location>
</feature>
<keyword evidence="2" id="KW-0472">Membrane</keyword>
<evidence type="ECO:0000313" key="3">
    <source>
        <dbReference type="EMBL" id="KAK7695911.1"/>
    </source>
</evidence>
<name>A0AAW0H039_9APHY</name>
<dbReference type="InterPro" id="IPR021369">
    <property type="entry name" value="DUF2985"/>
</dbReference>
<keyword evidence="2" id="KW-1133">Transmembrane helix</keyword>
<reference evidence="3 4" key="1">
    <citation type="submission" date="2022-09" db="EMBL/GenBank/DDBJ databases">
        <authorList>
            <person name="Palmer J.M."/>
        </authorList>
    </citation>
    <scope>NUCLEOTIDE SEQUENCE [LARGE SCALE GENOMIC DNA]</scope>
    <source>
        <strain evidence="3 4">DSM 7382</strain>
    </source>
</reference>
<accession>A0AAW0H039</accession>
<sequence length="547" mass="62678">MPSIRIKRSYAAIQENADGQQFLEPPPRPQRRSRSWSQIYQQPQTSVPPLPVPEKAPQPRVRPRSHTVDGGPPPVAQDEGTPRLRTRMPSRVRQHILSMPKVPRVQSVEQRDESLIAQARRSIHSFSTRSDRSDMISLEGIQEDILIPADPGHEPGRISRAFSNQSSEQNRDDAFEEHHHDDIVEHLDVIDPQVATVSTLTNAANAIMFPPLSFYSRKPIIVLPETARPTTTDGDPEKGSQTDEDNLDRHIEDVLTKRDKFKRVMKGVWSFTKTPMGVIVAFYGFNVIFWGTGIVFFLAKFINLHNANTQGFWVELCQQVETGLFSATSIGLIPFRALDTWRVYWIWHYKRKLRMLRQKAGLPELYDPDDLPDPIYDENYVHVLTDEDQADLHYQQHKFAQSQTWYRPHGTQTHRAFPINTALLICVLNDLNSIFQCLLSGCMWGLNRFQRPAWTTATTLPAAFICGIAAGFYIYWGGRKTKRHEQVEERLRNALALERPRREPSSDTFSAEEAMTPYNLSRGQLRNILAWSGRNLASLETSLHQRS</sequence>
<dbReference type="PANTHER" id="PTHR35872">
    <property type="entry name" value="INTEGRAL MEMBRANE PROTEIN (AFU_ORTHOLOGUE AFUA_5G07110)"/>
    <property type="match status" value="1"/>
</dbReference>
<feature type="transmembrane region" description="Helical" evidence="2">
    <location>
        <begin position="452"/>
        <end position="476"/>
    </location>
</feature>
<dbReference type="EMBL" id="JASBNA010000001">
    <property type="protein sequence ID" value="KAK7695911.1"/>
    <property type="molecule type" value="Genomic_DNA"/>
</dbReference>
<organism evidence="3 4">
    <name type="scientific">Cerrena zonata</name>
    <dbReference type="NCBI Taxonomy" id="2478898"/>
    <lineage>
        <taxon>Eukaryota</taxon>
        <taxon>Fungi</taxon>
        <taxon>Dikarya</taxon>
        <taxon>Basidiomycota</taxon>
        <taxon>Agaricomycotina</taxon>
        <taxon>Agaricomycetes</taxon>
        <taxon>Polyporales</taxon>
        <taxon>Cerrenaceae</taxon>
        <taxon>Cerrena</taxon>
    </lineage>
</organism>
<feature type="region of interest" description="Disordered" evidence="1">
    <location>
        <begin position="147"/>
        <end position="174"/>
    </location>
</feature>
<evidence type="ECO:0000256" key="1">
    <source>
        <dbReference type="SAM" id="MobiDB-lite"/>
    </source>
</evidence>
<keyword evidence="2" id="KW-0812">Transmembrane</keyword>
<protein>
    <submittedName>
        <fullName evidence="3">Uncharacterized protein</fullName>
    </submittedName>
</protein>
<feature type="transmembrane region" description="Helical" evidence="2">
    <location>
        <begin position="422"/>
        <end position="446"/>
    </location>
</feature>
<keyword evidence="4" id="KW-1185">Reference proteome</keyword>
<evidence type="ECO:0000256" key="2">
    <source>
        <dbReference type="SAM" id="Phobius"/>
    </source>
</evidence>